<evidence type="ECO:0000313" key="1">
    <source>
        <dbReference type="EMBL" id="KAK3604143.1"/>
    </source>
</evidence>
<dbReference type="Proteomes" id="UP001195483">
    <property type="component" value="Unassembled WGS sequence"/>
</dbReference>
<name>A0AAE0T615_9BIVA</name>
<sequence length="390" mass="39707">MSVDPASADTTGYKNLQPAVISGFTNTDNDSAGVTVTAVQGGISENGNQAVFSVGLRTEPASDVTVTLASAQLNSEIALSAAALTVTPSSYGLRQVTVTGLPDQPVRLINTDRDSAQLIVAGAPGEIAEGDSGSFTVNLSSRPSAEVRVQITAAPAGKSSVSPGLLIFNPENWQGEQTVLLSAADNAVQDGNTAGTLSFTLTTADINYQETSPPVHNYTVLDNETASIAVSGDAGSVPDIREDGGSAEFTVGLTTQPTAPVSITFSTSPAGKFTVTPAVLTLNQLNYNALNTVTVTAVDNEAADGDVRVTLSGAVTSADAVYASKVFAARTYNRADNDVAGFTLTRTGAISEAGDSASVSVRLNSQPSSDVRVNAVLSNTAEAAIVPSTD</sequence>
<comment type="caution">
    <text evidence="1">The sequence shown here is derived from an EMBL/GenBank/DDBJ whole genome shotgun (WGS) entry which is preliminary data.</text>
</comment>
<reference evidence="1" key="3">
    <citation type="submission" date="2023-05" db="EMBL/GenBank/DDBJ databases">
        <authorList>
            <person name="Smith C.H."/>
        </authorList>
    </citation>
    <scope>NUCLEOTIDE SEQUENCE</scope>
    <source>
        <strain evidence="1">CHS0354</strain>
        <tissue evidence="1">Mantle</tissue>
    </source>
</reference>
<reference evidence="1" key="2">
    <citation type="journal article" date="2021" name="Genome Biol. Evol.">
        <title>Developing a high-quality reference genome for a parasitic bivalve with doubly uniparental inheritance (Bivalvia: Unionida).</title>
        <authorList>
            <person name="Smith C.H."/>
        </authorList>
    </citation>
    <scope>NUCLEOTIDE SEQUENCE</scope>
    <source>
        <strain evidence="1">CHS0354</strain>
        <tissue evidence="1">Mantle</tissue>
    </source>
</reference>
<accession>A0AAE0T615</accession>
<organism evidence="1 2">
    <name type="scientific">Potamilus streckersoni</name>
    <dbReference type="NCBI Taxonomy" id="2493646"/>
    <lineage>
        <taxon>Eukaryota</taxon>
        <taxon>Metazoa</taxon>
        <taxon>Spiralia</taxon>
        <taxon>Lophotrochozoa</taxon>
        <taxon>Mollusca</taxon>
        <taxon>Bivalvia</taxon>
        <taxon>Autobranchia</taxon>
        <taxon>Heteroconchia</taxon>
        <taxon>Palaeoheterodonta</taxon>
        <taxon>Unionida</taxon>
        <taxon>Unionoidea</taxon>
        <taxon>Unionidae</taxon>
        <taxon>Ambleminae</taxon>
        <taxon>Lampsilini</taxon>
        <taxon>Potamilus</taxon>
    </lineage>
</organism>
<protein>
    <submittedName>
        <fullName evidence="1">Uncharacterized protein</fullName>
    </submittedName>
</protein>
<evidence type="ECO:0000313" key="2">
    <source>
        <dbReference type="Proteomes" id="UP001195483"/>
    </source>
</evidence>
<gene>
    <name evidence="1" type="ORF">CHS0354_001950</name>
</gene>
<dbReference type="EMBL" id="JAEAOA010000186">
    <property type="protein sequence ID" value="KAK3604143.1"/>
    <property type="molecule type" value="Genomic_DNA"/>
</dbReference>
<reference evidence="1" key="1">
    <citation type="journal article" date="2021" name="Genome Biol. Evol.">
        <title>A High-Quality Reference Genome for a Parasitic Bivalve with Doubly Uniparental Inheritance (Bivalvia: Unionida).</title>
        <authorList>
            <person name="Smith C.H."/>
        </authorList>
    </citation>
    <scope>NUCLEOTIDE SEQUENCE</scope>
    <source>
        <strain evidence="1">CHS0354</strain>
    </source>
</reference>
<dbReference type="AlphaFoldDB" id="A0AAE0T615"/>
<proteinExistence type="predicted"/>
<keyword evidence="2" id="KW-1185">Reference proteome</keyword>